<sequence length="73" mass="7348">MSAVQSYTVAGMSCGHCESAVREEVEALEGVTVESVSASEGVLRISIDDAAAVSDEAVVAAVDEAGYQAARAA</sequence>
<dbReference type="PROSITE" id="PS50846">
    <property type="entry name" value="HMA_2"/>
    <property type="match status" value="1"/>
</dbReference>
<protein>
    <submittedName>
        <fullName evidence="2">Heavy-metal-associated domain-containing protein</fullName>
    </submittedName>
</protein>
<reference evidence="3" key="1">
    <citation type="journal article" date="2019" name="Int. J. Syst. Evol. Microbiol.">
        <title>The Global Catalogue of Microorganisms (GCM) 10K type strain sequencing project: providing services to taxonomists for standard genome sequencing and annotation.</title>
        <authorList>
            <consortium name="The Broad Institute Genomics Platform"/>
            <consortium name="The Broad Institute Genome Sequencing Center for Infectious Disease"/>
            <person name="Wu L."/>
            <person name="Ma J."/>
        </authorList>
    </citation>
    <scope>NUCLEOTIDE SEQUENCE [LARGE SCALE GENOMIC DNA]</scope>
    <source>
        <strain evidence="3">JCM 11483</strain>
    </source>
</reference>
<dbReference type="Pfam" id="PF00403">
    <property type="entry name" value="HMA"/>
    <property type="match status" value="1"/>
</dbReference>
<dbReference type="RefSeq" id="WP_344721248.1">
    <property type="nucleotide sequence ID" value="NZ_BAAAYG010000009.1"/>
</dbReference>
<proteinExistence type="predicted"/>
<comment type="caution">
    <text evidence="2">The sequence shown here is derived from an EMBL/GenBank/DDBJ whole genome shotgun (WGS) entry which is preliminary data.</text>
</comment>
<dbReference type="InterPro" id="IPR036163">
    <property type="entry name" value="HMA_dom_sf"/>
</dbReference>
<organism evidence="2 3">
    <name type="scientific">Nesterenkonia halobia</name>
    <dbReference type="NCBI Taxonomy" id="37922"/>
    <lineage>
        <taxon>Bacteria</taxon>
        <taxon>Bacillati</taxon>
        <taxon>Actinomycetota</taxon>
        <taxon>Actinomycetes</taxon>
        <taxon>Micrococcales</taxon>
        <taxon>Micrococcaceae</taxon>
        <taxon>Nesterenkonia</taxon>
    </lineage>
</organism>
<evidence type="ECO:0000313" key="3">
    <source>
        <dbReference type="Proteomes" id="UP001501736"/>
    </source>
</evidence>
<keyword evidence="3" id="KW-1185">Reference proteome</keyword>
<dbReference type="Proteomes" id="UP001501736">
    <property type="component" value="Unassembled WGS sequence"/>
</dbReference>
<dbReference type="CDD" id="cd00371">
    <property type="entry name" value="HMA"/>
    <property type="match status" value="1"/>
</dbReference>
<dbReference type="InterPro" id="IPR006121">
    <property type="entry name" value="HMA_dom"/>
</dbReference>
<accession>A0ABP6REP3</accession>
<dbReference type="SUPFAM" id="SSF55008">
    <property type="entry name" value="HMA, heavy metal-associated domain"/>
    <property type="match status" value="1"/>
</dbReference>
<feature type="domain" description="HMA" evidence="1">
    <location>
        <begin position="3"/>
        <end position="70"/>
    </location>
</feature>
<gene>
    <name evidence="2" type="ORF">GCM10020260_21800</name>
</gene>
<evidence type="ECO:0000313" key="2">
    <source>
        <dbReference type="EMBL" id="GAA3286658.1"/>
    </source>
</evidence>
<dbReference type="EMBL" id="BAAAYG010000009">
    <property type="protein sequence ID" value="GAA3286658.1"/>
    <property type="molecule type" value="Genomic_DNA"/>
</dbReference>
<name>A0ABP6REP3_9MICC</name>
<dbReference type="Gene3D" id="3.30.70.100">
    <property type="match status" value="1"/>
</dbReference>
<evidence type="ECO:0000259" key="1">
    <source>
        <dbReference type="PROSITE" id="PS50846"/>
    </source>
</evidence>